<evidence type="ECO:0000256" key="2">
    <source>
        <dbReference type="ARBA" id="ARBA00023002"/>
    </source>
</evidence>
<organism evidence="3 4">
    <name type="scientific">Thiomicrorhabdus marina</name>
    <dbReference type="NCBI Taxonomy" id="2818442"/>
    <lineage>
        <taxon>Bacteria</taxon>
        <taxon>Pseudomonadati</taxon>
        <taxon>Pseudomonadota</taxon>
        <taxon>Gammaproteobacteria</taxon>
        <taxon>Thiotrichales</taxon>
        <taxon>Piscirickettsiaceae</taxon>
        <taxon>Thiomicrorhabdus</taxon>
    </lineage>
</organism>
<keyword evidence="2" id="KW-0560">Oxidoreductase</keyword>
<protein>
    <submittedName>
        <fullName evidence="3">SDR family NAD(P)-dependent oxidoreductase</fullName>
    </submittedName>
</protein>
<comment type="similarity">
    <text evidence="1">Belongs to the short-chain dehydrogenases/reductases (SDR) family.</text>
</comment>
<comment type="caution">
    <text evidence="3">The sequence shown here is derived from an EMBL/GenBank/DDBJ whole genome shotgun (WGS) entry which is preliminary data.</text>
</comment>
<gene>
    <name evidence="3" type="ORF">J3998_10440</name>
</gene>
<evidence type="ECO:0000256" key="1">
    <source>
        <dbReference type="ARBA" id="ARBA00006484"/>
    </source>
</evidence>
<evidence type="ECO:0000313" key="3">
    <source>
        <dbReference type="EMBL" id="MBO1927993.1"/>
    </source>
</evidence>
<dbReference type="EMBL" id="JAGETV010000022">
    <property type="protein sequence ID" value="MBO1927993.1"/>
    <property type="molecule type" value="Genomic_DNA"/>
</dbReference>
<dbReference type="InterPro" id="IPR036291">
    <property type="entry name" value="NAD(P)-bd_dom_sf"/>
</dbReference>
<dbReference type="Proteomes" id="UP000664835">
    <property type="component" value="Unassembled WGS sequence"/>
</dbReference>
<dbReference type="PROSITE" id="PS00061">
    <property type="entry name" value="ADH_SHORT"/>
    <property type="match status" value="1"/>
</dbReference>
<dbReference type="PANTHER" id="PTHR42901">
    <property type="entry name" value="ALCOHOL DEHYDROGENASE"/>
    <property type="match status" value="1"/>
</dbReference>
<evidence type="ECO:0000313" key="4">
    <source>
        <dbReference type="Proteomes" id="UP000664835"/>
    </source>
</evidence>
<dbReference type="RefSeq" id="WP_208150606.1">
    <property type="nucleotide sequence ID" value="NZ_JAGETV010000022.1"/>
</dbReference>
<dbReference type="SUPFAM" id="SSF51735">
    <property type="entry name" value="NAD(P)-binding Rossmann-fold domains"/>
    <property type="match status" value="1"/>
</dbReference>
<dbReference type="PRINTS" id="PR00081">
    <property type="entry name" value="GDHRDH"/>
</dbReference>
<reference evidence="3 4" key="1">
    <citation type="submission" date="2021-03" db="EMBL/GenBank/DDBJ databases">
        <title>Thiomicrorhabdus sp.nov.,novel sulfur-oxidizing bacteria isolated from coastal sediment.</title>
        <authorList>
            <person name="Liu X."/>
        </authorList>
    </citation>
    <scope>NUCLEOTIDE SEQUENCE [LARGE SCALE GENOMIC DNA]</scope>
    <source>
        <strain evidence="3 4">6S2-11</strain>
    </source>
</reference>
<dbReference type="InterPro" id="IPR020904">
    <property type="entry name" value="Sc_DH/Rdtase_CS"/>
</dbReference>
<accession>A0ABS3Q784</accession>
<dbReference type="PANTHER" id="PTHR42901:SF1">
    <property type="entry name" value="ALCOHOL DEHYDROGENASE"/>
    <property type="match status" value="1"/>
</dbReference>
<name>A0ABS3Q784_9GAMM</name>
<keyword evidence="4" id="KW-1185">Reference proteome</keyword>
<dbReference type="InterPro" id="IPR002347">
    <property type="entry name" value="SDR_fam"/>
</dbReference>
<dbReference type="Pfam" id="PF00106">
    <property type="entry name" value="adh_short"/>
    <property type="match status" value="1"/>
</dbReference>
<dbReference type="Gene3D" id="3.40.50.720">
    <property type="entry name" value="NAD(P)-binding Rossmann-like Domain"/>
    <property type="match status" value="1"/>
</dbReference>
<sequence>MKTHLITGAAQGLGRELSRQLVKQGDQVIMLDKEMKALIPLYDELEELAPNKVALYPMDLLGANIDHYKQFGSTLSEEFPELDSVFMNAAILPAFTPIEHFDYTQWYEVLHTNLNANFHIIQQTLPLLLKNRGQMIAVSDESPHQTPAFYGAYGVAKSGLEQLMHSVSAENSASELHCFIAELGSFATESRGRLFPGENPTLMTSAERMAEALLNEIKQQPLSKGQATIINL</sequence>
<proteinExistence type="inferred from homology"/>